<keyword evidence="5" id="KW-1185">Reference proteome</keyword>
<dbReference type="PANTHER" id="PTHR46401:SF2">
    <property type="entry name" value="GLYCOSYLTRANSFERASE WBBK-RELATED"/>
    <property type="match status" value="1"/>
</dbReference>
<name>A0ABR7DLW8_9BACT</name>
<dbReference type="Pfam" id="PF13439">
    <property type="entry name" value="Glyco_transf_4"/>
    <property type="match status" value="1"/>
</dbReference>
<dbReference type="Proteomes" id="UP000651475">
    <property type="component" value="Unassembled WGS sequence"/>
</dbReference>
<sequence>MKKGCVLYDHQAFEMQRFGGISNYFHELIRSVNVDIRLSLLLSNNYYVGERCRFQVATLPYKWFNGPIKSLNRKFSCREIRAGQYDLFHPTYYNPYFLSEIGHKPFVLTVHDMNHELFPHLFPNADLMIAWKKKTIESASRIIAISENTRRDILRFYDIEPQNITVIYHGVGEFRQNTDNLILPERYLLYVGARSGYKNFERFLLAFKLLAEKDDSLHLICVGKPFKKREWLHCQELKVANRIQVMQTGTDDLGQLYRQALLFVYPSLYEGFGIPILEAYANHCPVALSNASCFPEIAGEAGAYFEPESVDSIYETISSLLDSDGERTALIQAGKERLKRYSWQKTAEQTELVYHQVMEENN</sequence>
<dbReference type="EMBL" id="JACOOJ010000008">
    <property type="protein sequence ID" value="MBC5632425.1"/>
    <property type="molecule type" value="Genomic_DNA"/>
</dbReference>
<feature type="domain" description="Glycosyltransferase subfamily 4-like N-terminal" evidence="3">
    <location>
        <begin position="19"/>
        <end position="171"/>
    </location>
</feature>
<dbReference type="Gene3D" id="3.40.50.2000">
    <property type="entry name" value="Glycogen Phosphorylase B"/>
    <property type="match status" value="2"/>
</dbReference>
<feature type="domain" description="Glycosyl transferase family 1" evidence="2">
    <location>
        <begin position="184"/>
        <end position="337"/>
    </location>
</feature>
<evidence type="ECO:0000313" key="4">
    <source>
        <dbReference type="EMBL" id="MBC5632425.1"/>
    </source>
</evidence>
<reference evidence="4 5" key="1">
    <citation type="submission" date="2020-08" db="EMBL/GenBank/DDBJ databases">
        <title>Genome public.</title>
        <authorList>
            <person name="Liu C."/>
            <person name="Sun Q."/>
        </authorList>
    </citation>
    <scope>NUCLEOTIDE SEQUENCE [LARGE SCALE GENOMIC DNA]</scope>
    <source>
        <strain evidence="4 5">NSJ-79</strain>
    </source>
</reference>
<proteinExistence type="predicted"/>
<evidence type="ECO:0000259" key="2">
    <source>
        <dbReference type="Pfam" id="PF00534"/>
    </source>
</evidence>
<evidence type="ECO:0000256" key="1">
    <source>
        <dbReference type="ARBA" id="ARBA00022679"/>
    </source>
</evidence>
<gene>
    <name evidence="4" type="ORF">H8S65_06540</name>
</gene>
<dbReference type="CDD" id="cd03809">
    <property type="entry name" value="GT4_MtfB-like"/>
    <property type="match status" value="1"/>
</dbReference>
<protein>
    <submittedName>
        <fullName evidence="4">Glycosyltransferase family 4 protein</fullName>
    </submittedName>
</protein>
<comment type="caution">
    <text evidence="4">The sequence shown here is derived from an EMBL/GenBank/DDBJ whole genome shotgun (WGS) entry which is preliminary data.</text>
</comment>
<evidence type="ECO:0000313" key="5">
    <source>
        <dbReference type="Proteomes" id="UP000651475"/>
    </source>
</evidence>
<dbReference type="RefSeq" id="WP_186929193.1">
    <property type="nucleotide sequence ID" value="NZ_JACOOJ010000008.1"/>
</dbReference>
<dbReference type="SUPFAM" id="SSF53756">
    <property type="entry name" value="UDP-Glycosyltransferase/glycogen phosphorylase"/>
    <property type="match status" value="1"/>
</dbReference>
<evidence type="ECO:0000259" key="3">
    <source>
        <dbReference type="Pfam" id="PF13439"/>
    </source>
</evidence>
<dbReference type="Pfam" id="PF00534">
    <property type="entry name" value="Glycos_transf_1"/>
    <property type="match status" value="1"/>
</dbReference>
<organism evidence="4 5">
    <name type="scientific">Parabacteroides hominis</name>
    <dbReference type="NCBI Taxonomy" id="2763057"/>
    <lineage>
        <taxon>Bacteria</taxon>
        <taxon>Pseudomonadati</taxon>
        <taxon>Bacteroidota</taxon>
        <taxon>Bacteroidia</taxon>
        <taxon>Bacteroidales</taxon>
        <taxon>Tannerellaceae</taxon>
        <taxon>Parabacteroides</taxon>
    </lineage>
</organism>
<keyword evidence="1" id="KW-0808">Transferase</keyword>
<dbReference type="InterPro" id="IPR028098">
    <property type="entry name" value="Glyco_trans_4-like_N"/>
</dbReference>
<dbReference type="InterPro" id="IPR001296">
    <property type="entry name" value="Glyco_trans_1"/>
</dbReference>
<dbReference type="PANTHER" id="PTHR46401">
    <property type="entry name" value="GLYCOSYLTRANSFERASE WBBK-RELATED"/>
    <property type="match status" value="1"/>
</dbReference>
<accession>A0ABR7DLW8</accession>